<keyword evidence="2" id="KW-1185">Reference proteome</keyword>
<evidence type="ECO:0000313" key="1">
    <source>
        <dbReference type="EMBL" id="SFT95821.1"/>
    </source>
</evidence>
<dbReference type="STRING" id="305507.SAMN04489724_2966"/>
<dbReference type="PROSITE" id="PS51257">
    <property type="entry name" value="PROKAR_LIPOPROTEIN"/>
    <property type="match status" value="1"/>
</dbReference>
<evidence type="ECO:0000313" key="2">
    <source>
        <dbReference type="Proteomes" id="UP000199673"/>
    </source>
</evidence>
<name>A0A1I7C8Q3_9BACT</name>
<sequence length="346" mass="40304">MKNNVLSFFLTLTFLTSCENHAEKKIKITENELEINDYKIIESHSFKKYFDYIGGTPYNFIATDSGLFIHDIDGKNNKIVHFLNFQKQELTQGFIGKGNGLYESFSPKSSSLKNGYFMIFDFTMRKVIEKNLITEDFNEIKLPNYFDKIKILNEEHLIGSGSKESIKKFQVLNRSNGELIDEIGDYIKFPENLNPEEIRKYFQFSMDINPNEFLVASAYRWHDCIEIFNIKTRESFSIVGPSKIDNYEALVVNQSGEHIFERTPDVQHCFLGISVSKKYIYGLFSGKKDKEENAFFGKEVFIYDWNGKPDRKIILDREVMTISISPDDKKLYAFDVDTSEVLYIDL</sequence>
<protein>
    <submittedName>
        <fullName evidence="1">TolB-like 6-blade propeller-like</fullName>
    </submittedName>
</protein>
<reference evidence="2" key="1">
    <citation type="submission" date="2016-10" db="EMBL/GenBank/DDBJ databases">
        <authorList>
            <person name="Varghese N."/>
            <person name="Submissions S."/>
        </authorList>
    </citation>
    <scope>NUCLEOTIDE SEQUENCE [LARGE SCALE GENOMIC DNA]</scope>
    <source>
        <strain evidence="2">DSM 23445</strain>
    </source>
</reference>
<dbReference type="InterPro" id="IPR011044">
    <property type="entry name" value="Quino_amine_DH_bsu"/>
</dbReference>
<proteinExistence type="predicted"/>
<dbReference type="Proteomes" id="UP000199673">
    <property type="component" value="Unassembled WGS sequence"/>
</dbReference>
<accession>A0A1I7C8Q3</accession>
<dbReference type="RefSeq" id="WP_091694700.1">
    <property type="nucleotide sequence ID" value="NZ_FPBF01000004.1"/>
</dbReference>
<dbReference type="EMBL" id="FPBF01000004">
    <property type="protein sequence ID" value="SFT95821.1"/>
    <property type="molecule type" value="Genomic_DNA"/>
</dbReference>
<dbReference type="AlphaFoldDB" id="A0A1I7C8Q3"/>
<dbReference type="OrthoDB" id="1100397at2"/>
<organism evidence="1 2">
    <name type="scientific">Algoriphagus locisalis</name>
    <dbReference type="NCBI Taxonomy" id="305507"/>
    <lineage>
        <taxon>Bacteria</taxon>
        <taxon>Pseudomonadati</taxon>
        <taxon>Bacteroidota</taxon>
        <taxon>Cytophagia</taxon>
        <taxon>Cytophagales</taxon>
        <taxon>Cyclobacteriaceae</taxon>
        <taxon>Algoriphagus</taxon>
    </lineage>
</organism>
<dbReference type="Pfam" id="PF15869">
    <property type="entry name" value="TolB_like"/>
    <property type="match status" value="1"/>
</dbReference>
<gene>
    <name evidence="1" type="ORF">SAMN04489724_2966</name>
</gene>
<dbReference type="SUPFAM" id="SSF50969">
    <property type="entry name" value="YVTN repeat-like/Quinoprotein amine dehydrogenase"/>
    <property type="match status" value="1"/>
</dbReference>